<dbReference type="GO" id="GO:0016020">
    <property type="term" value="C:membrane"/>
    <property type="evidence" value="ECO:0007669"/>
    <property type="project" value="UniProtKB-SubCell"/>
</dbReference>
<evidence type="ECO:0000313" key="5">
    <source>
        <dbReference type="EMBL" id="QRN90486.1"/>
    </source>
</evidence>
<evidence type="ECO:0000256" key="2">
    <source>
        <dbReference type="ARBA" id="ARBA00023136"/>
    </source>
</evidence>
<evidence type="ECO:0000256" key="3">
    <source>
        <dbReference type="SAM" id="MobiDB-lite"/>
    </source>
</evidence>
<feature type="region of interest" description="Disordered" evidence="3">
    <location>
        <begin position="34"/>
        <end position="60"/>
    </location>
</feature>
<dbReference type="RefSeq" id="WP_107596774.1">
    <property type="nucleotide sequence ID" value="NZ_CP065960.1"/>
</dbReference>
<dbReference type="InterPro" id="IPR012338">
    <property type="entry name" value="Beta-lactam/transpept-like"/>
</dbReference>
<dbReference type="InterPro" id="IPR001466">
    <property type="entry name" value="Beta-lactam-related"/>
</dbReference>
<dbReference type="SUPFAM" id="SSF56601">
    <property type="entry name" value="beta-lactamase/transpeptidase-like"/>
    <property type="match status" value="1"/>
</dbReference>
<sequence>MKNIYKLILGILIVCLIIVIKDIYQHREVKKEQVQSHMHKKQNKNNQTQKKQPSDNDFTEANDIDKYLKSQGFNGNITIYKNKRPIMSKAYGYRDVENGIANDTKSMYLLGSANKFVTGLMLRELEERGVININDNVNKYIPNFQNIYPITVKDLMLHRSGLAKANFPPTARGLNGAIESIKLNGVVHQNYHKYFYNDANYITIAKIIENATHKTYTQNLNELIINKAHLKYTARYDSIHHQQYMVKGYKLINNQYIYFYPATLDKYDGAGNIYISTDDMAKLVNQFKTKQILNGSSTDILLSQIDTHIYPSSYRYGFYRYPNHQRYRGIFYQNDFVTYSNDQYIVSIASNVLKDHYQNDTEDILKHIFKVILKQKIEK</sequence>
<evidence type="ECO:0000256" key="1">
    <source>
        <dbReference type="ARBA" id="ARBA00004370"/>
    </source>
</evidence>
<dbReference type="Pfam" id="PF00144">
    <property type="entry name" value="Beta-lactamase"/>
    <property type="match status" value="1"/>
</dbReference>
<protein>
    <submittedName>
        <fullName evidence="5">Beta-lactamase family protein</fullName>
    </submittedName>
</protein>
<dbReference type="PANTHER" id="PTHR46825">
    <property type="entry name" value="D-ALANYL-D-ALANINE-CARBOXYPEPTIDASE/ENDOPEPTIDASE AMPH"/>
    <property type="match status" value="1"/>
</dbReference>
<evidence type="ECO:0000259" key="4">
    <source>
        <dbReference type="Pfam" id="PF00144"/>
    </source>
</evidence>
<name>A0AB37HJX9_MAMSC</name>
<feature type="domain" description="Beta-lactamase-related" evidence="4">
    <location>
        <begin position="64"/>
        <end position="353"/>
    </location>
</feature>
<dbReference type="EMBL" id="CP069389">
    <property type="protein sequence ID" value="QRN90486.1"/>
    <property type="molecule type" value="Genomic_DNA"/>
</dbReference>
<evidence type="ECO:0000313" key="6">
    <source>
        <dbReference type="Proteomes" id="UP000640299"/>
    </source>
</evidence>
<gene>
    <name evidence="5" type="ORF">JRU67_10500</name>
</gene>
<accession>A0AB37HJX9</accession>
<keyword evidence="2" id="KW-0472">Membrane</keyword>
<reference evidence="5" key="1">
    <citation type="submission" date="2021-02" db="EMBL/GenBank/DDBJ databases">
        <title>cfr and optrA-positive Staphylococcus spp.</title>
        <authorList>
            <person name="Chen L."/>
        </authorList>
    </citation>
    <scope>NUCLEOTIDE SEQUENCE</scope>
    <source>
        <strain evidence="5">GDQ20D70P</strain>
    </source>
</reference>
<dbReference type="Gene3D" id="3.40.710.10">
    <property type="entry name" value="DD-peptidase/beta-lactamase superfamily"/>
    <property type="match status" value="1"/>
</dbReference>
<comment type="subcellular location">
    <subcellularLocation>
        <location evidence="1">Membrane</location>
    </subcellularLocation>
</comment>
<proteinExistence type="predicted"/>
<organism evidence="5 6">
    <name type="scientific">Mammaliicoccus sciuri</name>
    <name type="common">Staphylococcus sciuri</name>
    <dbReference type="NCBI Taxonomy" id="1296"/>
    <lineage>
        <taxon>Bacteria</taxon>
        <taxon>Bacillati</taxon>
        <taxon>Bacillota</taxon>
        <taxon>Bacilli</taxon>
        <taxon>Bacillales</taxon>
        <taxon>Staphylococcaceae</taxon>
        <taxon>Mammaliicoccus</taxon>
    </lineage>
</organism>
<dbReference type="InterPro" id="IPR050491">
    <property type="entry name" value="AmpC-like"/>
</dbReference>
<dbReference type="Proteomes" id="UP000640299">
    <property type="component" value="Chromosome"/>
</dbReference>
<dbReference type="PANTHER" id="PTHR46825:SF11">
    <property type="entry name" value="PENICILLIN-BINDING PROTEIN 4"/>
    <property type="match status" value="1"/>
</dbReference>
<dbReference type="AlphaFoldDB" id="A0AB37HJX9"/>